<gene>
    <name evidence="11" type="ORF">PGLA1383_LOCUS44792</name>
</gene>
<dbReference type="InterPro" id="IPR001650">
    <property type="entry name" value="Helicase_C-like"/>
</dbReference>
<comment type="caution">
    <text evidence="11">The sequence shown here is derived from an EMBL/GenBank/DDBJ whole genome shotgun (WGS) entry which is preliminary data.</text>
</comment>
<dbReference type="InterPro" id="IPR007502">
    <property type="entry name" value="Helicase-assoc_dom"/>
</dbReference>
<dbReference type="EMBL" id="CAJNNV010029348">
    <property type="protein sequence ID" value="CAE8628114.1"/>
    <property type="molecule type" value="Genomic_DNA"/>
</dbReference>
<dbReference type="EC" id="3.6.4.13" evidence="2"/>
<feature type="domain" description="Helicase ATP-binding" evidence="9">
    <location>
        <begin position="57"/>
        <end position="222"/>
    </location>
</feature>
<dbReference type="FunFam" id="3.40.50.300:FF:000578">
    <property type="entry name" value="probable ATP-dependent RNA helicase DHX35"/>
    <property type="match status" value="1"/>
</dbReference>
<dbReference type="CDD" id="cd18791">
    <property type="entry name" value="SF2_C_RHA"/>
    <property type="match status" value="1"/>
</dbReference>
<protein>
    <recommendedName>
        <fullName evidence="2">RNA helicase</fullName>
        <ecNumber evidence="2">3.6.4.13</ecNumber>
    </recommendedName>
</protein>
<keyword evidence="6" id="KW-0067">ATP-binding</keyword>
<dbReference type="GO" id="GO:0003723">
    <property type="term" value="F:RNA binding"/>
    <property type="evidence" value="ECO:0007669"/>
    <property type="project" value="TreeGrafter"/>
</dbReference>
<dbReference type="AlphaFoldDB" id="A0A813GSP2"/>
<evidence type="ECO:0000256" key="1">
    <source>
        <dbReference type="ARBA" id="ARBA00008792"/>
    </source>
</evidence>
<dbReference type="GO" id="GO:0016887">
    <property type="term" value="F:ATP hydrolysis activity"/>
    <property type="evidence" value="ECO:0007669"/>
    <property type="project" value="InterPro"/>
</dbReference>
<dbReference type="PROSITE" id="PS51192">
    <property type="entry name" value="HELICASE_ATP_BIND_1"/>
    <property type="match status" value="1"/>
</dbReference>
<feature type="domain" description="Helicase C-terminal" evidence="10">
    <location>
        <begin position="301"/>
        <end position="486"/>
    </location>
</feature>
<dbReference type="SMART" id="SM00487">
    <property type="entry name" value="DEXDc"/>
    <property type="match status" value="1"/>
</dbReference>
<dbReference type="Gene3D" id="1.10.10.2130">
    <property type="entry name" value="DEAH helicase family, winged-helix domain"/>
    <property type="match status" value="1"/>
</dbReference>
<dbReference type="InterPro" id="IPR042035">
    <property type="entry name" value="DEAH_win-hel_dom"/>
</dbReference>
<evidence type="ECO:0000256" key="6">
    <source>
        <dbReference type="ARBA" id="ARBA00022840"/>
    </source>
</evidence>
<evidence type="ECO:0000313" key="11">
    <source>
        <dbReference type="EMBL" id="CAE8628114.1"/>
    </source>
</evidence>
<evidence type="ECO:0000256" key="8">
    <source>
        <dbReference type="SAM" id="MobiDB-lite"/>
    </source>
</evidence>
<proteinExistence type="inferred from homology"/>
<keyword evidence="4" id="KW-0378">Hydrolase</keyword>
<dbReference type="Pfam" id="PF13401">
    <property type="entry name" value="AAA_22"/>
    <property type="match status" value="1"/>
</dbReference>
<name>A0A813GSP2_POLGL</name>
<dbReference type="OrthoDB" id="10253254at2759"/>
<dbReference type="SUPFAM" id="SSF52540">
    <property type="entry name" value="P-loop containing nucleoside triphosphate hydrolases"/>
    <property type="match status" value="1"/>
</dbReference>
<evidence type="ECO:0000256" key="3">
    <source>
        <dbReference type="ARBA" id="ARBA00022741"/>
    </source>
</evidence>
<dbReference type="Proteomes" id="UP000654075">
    <property type="component" value="Unassembled WGS sequence"/>
</dbReference>
<evidence type="ECO:0000256" key="2">
    <source>
        <dbReference type="ARBA" id="ARBA00012552"/>
    </source>
</evidence>
<dbReference type="Gene3D" id="3.40.50.300">
    <property type="entry name" value="P-loop containing nucleotide triphosphate hydrolases"/>
    <property type="match status" value="2"/>
</dbReference>
<feature type="region of interest" description="Disordered" evidence="8">
    <location>
        <begin position="221"/>
        <end position="243"/>
    </location>
</feature>
<reference evidence="11" key="1">
    <citation type="submission" date="2021-02" db="EMBL/GenBank/DDBJ databases">
        <authorList>
            <person name="Dougan E. K."/>
            <person name="Rhodes N."/>
            <person name="Thang M."/>
            <person name="Chan C."/>
        </authorList>
    </citation>
    <scope>NUCLEOTIDE SEQUENCE</scope>
</reference>
<dbReference type="Pfam" id="PF00271">
    <property type="entry name" value="Helicase_C"/>
    <property type="match status" value="1"/>
</dbReference>
<dbReference type="GO" id="GO:0005524">
    <property type="term" value="F:ATP binding"/>
    <property type="evidence" value="ECO:0007669"/>
    <property type="project" value="UniProtKB-KW"/>
</dbReference>
<keyword evidence="12" id="KW-1185">Reference proteome</keyword>
<dbReference type="GO" id="GO:0003724">
    <property type="term" value="F:RNA helicase activity"/>
    <property type="evidence" value="ECO:0007669"/>
    <property type="project" value="UniProtKB-EC"/>
</dbReference>
<dbReference type="PROSITE" id="PS51194">
    <property type="entry name" value="HELICASE_CTER"/>
    <property type="match status" value="1"/>
</dbReference>
<sequence>MSFWRPGAPAPQGADPWDLDADAERHRALPVFNPLDTLPVQQQRSRLPIYRQRLAILHAIETHHAVVLCGATGCGKSTQLPQYLDEAGWTAHGYVIAVTLPRRLAAVTVAGRVAQEMGVELGREVGYKIRFDGCVTPGITRVEFMTEGILLREMLTDPLLTRYSVIVIDEAHERSVNTDLLLGLLKKIMRKRPLLRLVVASATVDVEAFLSFFQSKKGRTGASSVPPLKRSRMRSGWDDTTGEVNQQRVEEAEWNRLRVDLSDGGRGGVPERDACLVTVEGRLHPVQVHFMEEPANDYLEAAVNVVLAIHASQPEGDILVFLTGREEIEAACALIAERLHQTRERAETSSKKPKPLLAVPLHGTLPKEMQLKAFVAAPRGVRKVVVSTNLAEASVTIDGIVYVVDSCLVKLDAFCPHNGASYLNIAPVSRSSARQRAGRAGRTRPGHCYRLLTEAAFHSNMLSEHTMPEVRRSDLKDTVLMLKCLGVDDVGAFEFATPPCREAVELALEELYALGAIDGQAHIMEPFGLRMAHGPLPAPLMRLLLLSAEPPHCCAAEAAVVCAMLTLQLPWLPTKNKDRLHACKQSFAVYEGDVVTLLNIYRQYEVYSAKGSSTEDPEWAKRHLLNARLLDRAARVRRQLILYLQRFNLPEESCGDEVVRIQRLTCASLFLNAARRPLHCSMSAMDDAERPAPEEMAAAPPTKVLRADVEGRRRRVLLPLSAARWKGAASAYEWMSSSLFGMSPELHRGFLRALPHSPPGGLCRPGRVGRGLGLGGAASAALGASAEERKALVRVLAFDWPLQLFQELVQAVADVADAKVVHLEDFCNCFGSQTICRPGSFASASWHPVDRGFPARHLCLEP</sequence>
<evidence type="ECO:0000313" key="12">
    <source>
        <dbReference type="Proteomes" id="UP000654075"/>
    </source>
</evidence>
<evidence type="ECO:0000256" key="4">
    <source>
        <dbReference type="ARBA" id="ARBA00022801"/>
    </source>
</evidence>
<dbReference type="SMART" id="SM00490">
    <property type="entry name" value="HELICc"/>
    <property type="match status" value="1"/>
</dbReference>
<dbReference type="InterPro" id="IPR002464">
    <property type="entry name" value="DNA/RNA_helicase_DEAH_CS"/>
</dbReference>
<organism evidence="11 12">
    <name type="scientific">Polarella glacialis</name>
    <name type="common">Dinoflagellate</name>
    <dbReference type="NCBI Taxonomy" id="89957"/>
    <lineage>
        <taxon>Eukaryota</taxon>
        <taxon>Sar</taxon>
        <taxon>Alveolata</taxon>
        <taxon>Dinophyceae</taxon>
        <taxon>Suessiales</taxon>
        <taxon>Suessiaceae</taxon>
        <taxon>Polarella</taxon>
    </lineage>
</organism>
<evidence type="ECO:0000259" key="10">
    <source>
        <dbReference type="PROSITE" id="PS51194"/>
    </source>
</evidence>
<dbReference type="InterPro" id="IPR027417">
    <property type="entry name" value="P-loop_NTPase"/>
</dbReference>
<evidence type="ECO:0000256" key="5">
    <source>
        <dbReference type="ARBA" id="ARBA00022806"/>
    </source>
</evidence>
<keyword evidence="3" id="KW-0547">Nucleotide-binding</keyword>
<accession>A0A813GSP2</accession>
<dbReference type="PANTHER" id="PTHR18934:SF136">
    <property type="entry name" value="ATP-DEPENDENT RNA HELICASE DHX35-RELATED"/>
    <property type="match status" value="1"/>
</dbReference>
<keyword evidence="5" id="KW-0347">Helicase</keyword>
<evidence type="ECO:0000259" key="9">
    <source>
        <dbReference type="PROSITE" id="PS51192"/>
    </source>
</evidence>
<evidence type="ECO:0000256" key="7">
    <source>
        <dbReference type="ARBA" id="ARBA00047984"/>
    </source>
</evidence>
<comment type="similarity">
    <text evidence="1">Belongs to the DEAD box helicase family. DEAH subfamily.</text>
</comment>
<dbReference type="InterPro" id="IPR014001">
    <property type="entry name" value="Helicase_ATP-bd"/>
</dbReference>
<comment type="catalytic activity">
    <reaction evidence="7">
        <text>ATP + H2O = ADP + phosphate + H(+)</text>
        <dbReference type="Rhea" id="RHEA:13065"/>
        <dbReference type="ChEBI" id="CHEBI:15377"/>
        <dbReference type="ChEBI" id="CHEBI:15378"/>
        <dbReference type="ChEBI" id="CHEBI:30616"/>
        <dbReference type="ChEBI" id="CHEBI:43474"/>
        <dbReference type="ChEBI" id="CHEBI:456216"/>
        <dbReference type="EC" id="3.6.4.13"/>
    </reaction>
</comment>
<dbReference type="SMART" id="SM00847">
    <property type="entry name" value="HA2"/>
    <property type="match status" value="1"/>
</dbReference>
<dbReference type="PROSITE" id="PS00690">
    <property type="entry name" value="DEAH_ATP_HELICASE"/>
    <property type="match status" value="1"/>
</dbReference>
<dbReference type="PANTHER" id="PTHR18934">
    <property type="entry name" value="ATP-DEPENDENT RNA HELICASE"/>
    <property type="match status" value="1"/>
</dbReference>
<dbReference type="FunFam" id="3.40.50.300:FF:000145">
    <property type="entry name" value="probable ATP-dependent RNA helicase DHX40"/>
    <property type="match status" value="1"/>
</dbReference>
<dbReference type="InterPro" id="IPR049945">
    <property type="entry name" value="AAA_22"/>
</dbReference>